<comment type="similarity">
    <text evidence="7">Belongs to the nucleoporin Nup84/Nup107 family.</text>
</comment>
<evidence type="ECO:0000256" key="1">
    <source>
        <dbReference type="ARBA" id="ARBA00022448"/>
    </source>
</evidence>
<evidence type="ECO:0000256" key="6">
    <source>
        <dbReference type="ARBA" id="ARBA00023242"/>
    </source>
</evidence>
<dbReference type="GO" id="GO:0017056">
    <property type="term" value="F:structural constituent of nuclear pore"/>
    <property type="evidence" value="ECO:0007669"/>
    <property type="project" value="UniProtKB-UniRule"/>
</dbReference>
<dbReference type="InterPro" id="IPR007252">
    <property type="entry name" value="Nup84/Nup107"/>
</dbReference>
<organism evidence="9 10">
    <name type="scientific">Dispira parvispora</name>
    <dbReference type="NCBI Taxonomy" id="1520584"/>
    <lineage>
        <taxon>Eukaryota</taxon>
        <taxon>Fungi</taxon>
        <taxon>Fungi incertae sedis</taxon>
        <taxon>Zoopagomycota</taxon>
        <taxon>Kickxellomycotina</taxon>
        <taxon>Dimargaritomycetes</taxon>
        <taxon>Dimargaritales</taxon>
        <taxon>Dimargaritaceae</taxon>
        <taxon>Dispira</taxon>
    </lineage>
</organism>
<keyword evidence="3" id="KW-0653">Protein transport</keyword>
<comment type="function">
    <text evidence="7">Functions as a component of the nuclear pore complex (NPC).</text>
</comment>
<accession>A0A9W8AXP3</accession>
<dbReference type="GO" id="GO:0031965">
    <property type="term" value="C:nuclear membrane"/>
    <property type="evidence" value="ECO:0007669"/>
    <property type="project" value="UniProtKB-SubCell"/>
</dbReference>
<keyword evidence="10" id="KW-1185">Reference proteome</keyword>
<dbReference type="OrthoDB" id="3098at2759"/>
<dbReference type="GO" id="GO:0031080">
    <property type="term" value="C:nuclear pore outer ring"/>
    <property type="evidence" value="ECO:0007669"/>
    <property type="project" value="TreeGrafter"/>
</dbReference>
<dbReference type="PANTHER" id="PTHR13003:SF2">
    <property type="entry name" value="NUCLEAR PORE COMPLEX PROTEIN NUP107"/>
    <property type="match status" value="1"/>
</dbReference>
<name>A0A9W8AXP3_9FUNG</name>
<keyword evidence="4 7" id="KW-0811">Translocation</keyword>
<evidence type="ECO:0000256" key="4">
    <source>
        <dbReference type="ARBA" id="ARBA00023010"/>
    </source>
</evidence>
<evidence type="ECO:0000256" key="5">
    <source>
        <dbReference type="ARBA" id="ARBA00023132"/>
    </source>
</evidence>
<dbReference type="GO" id="GO:0000973">
    <property type="term" value="P:post-transcriptional tethering of RNA polymerase II gene DNA at nuclear periphery"/>
    <property type="evidence" value="ECO:0007669"/>
    <property type="project" value="TreeGrafter"/>
</dbReference>
<protein>
    <recommendedName>
        <fullName evidence="7">Nuclear pore complex protein</fullName>
    </recommendedName>
</protein>
<dbReference type="GO" id="GO:0006606">
    <property type="term" value="P:protein import into nucleus"/>
    <property type="evidence" value="ECO:0007669"/>
    <property type="project" value="TreeGrafter"/>
</dbReference>
<feature type="region of interest" description="Disordered" evidence="8">
    <location>
        <begin position="196"/>
        <end position="268"/>
    </location>
</feature>
<proteinExistence type="inferred from homology"/>
<comment type="caution">
    <text evidence="9">The sequence shown here is derived from an EMBL/GenBank/DDBJ whole genome shotgun (WGS) entry which is preliminary data.</text>
</comment>
<dbReference type="GO" id="GO:0006406">
    <property type="term" value="P:mRNA export from nucleus"/>
    <property type="evidence" value="ECO:0007669"/>
    <property type="project" value="TreeGrafter"/>
</dbReference>
<comment type="subunit">
    <text evidence="7">Part of the nuclear pore complex (NPC).</text>
</comment>
<reference evidence="9" key="1">
    <citation type="submission" date="2022-07" db="EMBL/GenBank/DDBJ databases">
        <title>Phylogenomic reconstructions and comparative analyses of Kickxellomycotina fungi.</title>
        <authorList>
            <person name="Reynolds N.K."/>
            <person name="Stajich J.E."/>
            <person name="Barry K."/>
            <person name="Grigoriev I.V."/>
            <person name="Crous P."/>
            <person name="Smith M.E."/>
        </authorList>
    </citation>
    <scope>NUCLEOTIDE SEQUENCE</scope>
    <source>
        <strain evidence="9">RSA 1196</strain>
    </source>
</reference>
<sequence length="1080" mass="122711">MAINQEVLNKFAQAYERSQDLVDLREDEGLALIFRDFCREERRQLQSGSTTQRTTSVDLFGNVSGTQGLPEDSLQLWRAEENTWELVHRLYFQRLTASSGEEEPARQSDPFVRRSNQTSTMEDDNSVMGDDQQPTANVLDTAHSLIQRLFREDGQLAENNIVRTWLENIAPPFHPEPPRKGDWKYTRNALRNWQRGQQGKNSGMGADGGPSQLTQSGLGSHKLDTLWPSSASQTSLERARSGLSSAFSGTQPEEYVTSLDPDAPHREHKKLHSGDEAFERELIQTLFQFLRRGRLHEAIELCHNNGMAWRAASMRGGLFYHDPLLEVGVRSRDAVVPEDSDSENDLSHVDTYDEEAIGSLDRTRWKQACLMLSQDKALDKTERAIYSALIGALDNLLPVCETWEDYLWAYYTAIIESRVDQYLQQRSHQQELVEGIVPDGLVQEERELRALFDSNGLAPLCLSVDQVIEAGDLNPDAVFERIMHASNTQVALQATQDPYRRIQMMVILGRTSELVQQFAEQLNPQYATELEGKVLQLSCIDHSDDNTSMARVSGNVKEEVPNNDAGNSSLVSLFVQPNTNVPANLLRLMVHLVIYLRAHSILLPDLAADTIVLYYVMSLAQETHHHETILLKQCPSLSLSEDATSEESTTLSTPTTTADSPRACPAAEWVALYTSLLPRSWQVPTYARYLAGIRASFKPYRSHALHRAEKSGLDVRHCARLVTDICLAGGVLVQDARTERAQPTISDVYATVAERDQWYIRALEWLSYDKELYRTLLLRCNALARSFLCTGKLHCVRQLLNKVPNDLILPGWIDAVKRLDEGKDLGLDHPVVEDTGMGDVDMDMDTERVSHSSEELFDWQLGWDEKTPTDMGLDESTGPSYNPRERANHLKRELLAGVQEFFHYKNLVDCFEAYDAWAECLVRKPEAGDTTIGSMSRGLSGQKSHKVHMAEWRVRFKKCTLKAEETLRRLLELDWLSSDIHSSGVTRQDEMRNYDLEYLRQWFIPEVVFRLHSVLYESSDVLDNSLNKSLQLCHLVADERYQLYREFVKTRQLPRLLELMSQSSMGILHKGSPNPFHTEI</sequence>
<dbReference type="Gene3D" id="1.20.190.50">
    <property type="match status" value="1"/>
</dbReference>
<dbReference type="Gene3D" id="1.10.3450.20">
    <property type="match status" value="1"/>
</dbReference>
<evidence type="ECO:0000256" key="7">
    <source>
        <dbReference type="RuleBase" id="RU365072"/>
    </source>
</evidence>
<keyword evidence="5 7" id="KW-0906">Nuclear pore complex</keyword>
<feature type="compositionally biased region" description="Polar residues" evidence="8">
    <location>
        <begin position="227"/>
        <end position="251"/>
    </location>
</feature>
<evidence type="ECO:0000256" key="2">
    <source>
        <dbReference type="ARBA" id="ARBA00022816"/>
    </source>
</evidence>
<evidence type="ECO:0000256" key="8">
    <source>
        <dbReference type="SAM" id="MobiDB-lite"/>
    </source>
</evidence>
<keyword evidence="7" id="KW-0472">Membrane</keyword>
<evidence type="ECO:0000313" key="9">
    <source>
        <dbReference type="EMBL" id="KAJ1969233.1"/>
    </source>
</evidence>
<keyword evidence="1 7" id="KW-0813">Transport</keyword>
<feature type="region of interest" description="Disordered" evidence="8">
    <location>
        <begin position="98"/>
        <end position="131"/>
    </location>
</feature>
<keyword evidence="6 7" id="KW-0539">Nucleus</keyword>
<keyword evidence="2" id="KW-0509">mRNA transport</keyword>
<dbReference type="Proteomes" id="UP001150925">
    <property type="component" value="Unassembled WGS sequence"/>
</dbReference>
<evidence type="ECO:0000313" key="10">
    <source>
        <dbReference type="Proteomes" id="UP001150925"/>
    </source>
</evidence>
<comment type="subcellular location">
    <subcellularLocation>
        <location evidence="7">Nucleus</location>
        <location evidence="7">Nuclear pore complex</location>
    </subcellularLocation>
    <subcellularLocation>
        <location evidence="7">Nucleus membrane</location>
    </subcellularLocation>
</comment>
<dbReference type="AlphaFoldDB" id="A0A9W8AXP3"/>
<dbReference type="PANTHER" id="PTHR13003">
    <property type="entry name" value="NUP107-RELATED"/>
    <property type="match status" value="1"/>
</dbReference>
<evidence type="ECO:0000256" key="3">
    <source>
        <dbReference type="ARBA" id="ARBA00022927"/>
    </source>
</evidence>
<gene>
    <name evidence="9" type="primary">NUP84</name>
    <name evidence="9" type="ORF">IWQ62_000753</name>
</gene>
<dbReference type="EMBL" id="JANBPY010000080">
    <property type="protein sequence ID" value="KAJ1969233.1"/>
    <property type="molecule type" value="Genomic_DNA"/>
</dbReference>
<dbReference type="Pfam" id="PF04121">
    <property type="entry name" value="Nup84_Nup100"/>
    <property type="match status" value="2"/>
</dbReference>